<dbReference type="InterPro" id="IPR051531">
    <property type="entry name" value="N-acetyltransferase"/>
</dbReference>
<evidence type="ECO:0000313" key="3">
    <source>
        <dbReference type="Proteomes" id="UP000199288"/>
    </source>
</evidence>
<evidence type="ECO:0000313" key="2">
    <source>
        <dbReference type="EMBL" id="SEA30925.1"/>
    </source>
</evidence>
<dbReference type="PROSITE" id="PS51186">
    <property type="entry name" value="GNAT"/>
    <property type="match status" value="1"/>
</dbReference>
<dbReference type="PANTHER" id="PTHR43792:SF1">
    <property type="entry name" value="N-ACETYLTRANSFERASE DOMAIN-CONTAINING PROTEIN"/>
    <property type="match status" value="1"/>
</dbReference>
<reference evidence="3" key="1">
    <citation type="submission" date="2016-10" db="EMBL/GenBank/DDBJ databases">
        <authorList>
            <person name="Varghese N."/>
            <person name="Submissions S."/>
        </authorList>
    </citation>
    <scope>NUCLEOTIDE SEQUENCE [LARGE SCALE GENOMIC DNA]</scope>
    <source>
        <strain evidence="3">KPR-1</strain>
    </source>
</reference>
<feature type="domain" description="N-acetyltransferase" evidence="1">
    <location>
        <begin position="1"/>
        <end position="120"/>
    </location>
</feature>
<protein>
    <submittedName>
        <fullName evidence="2">Acetyltransferase (GNAT) domain-containing protein</fullName>
    </submittedName>
</protein>
<dbReference type="Gene3D" id="3.40.630.30">
    <property type="match status" value="1"/>
</dbReference>
<proteinExistence type="predicted"/>
<dbReference type="GO" id="GO:0016747">
    <property type="term" value="F:acyltransferase activity, transferring groups other than amino-acyl groups"/>
    <property type="evidence" value="ECO:0007669"/>
    <property type="project" value="InterPro"/>
</dbReference>
<name>A0A1H4A4L8_9ACTO</name>
<sequence length="126" mass="13524">MSGHEDPRHGYWLIERRDRGGTTEPVGMILVKPIPPSGGAAPSETEIGWRVMERHGGNGYMSEAARAVITALFAAGLDEVVAVTHPDNVASQAVAKRAGMREIGLSTAYYDTQTLLFRASSSDVAR</sequence>
<dbReference type="Proteomes" id="UP000199288">
    <property type="component" value="Unassembled WGS sequence"/>
</dbReference>
<gene>
    <name evidence="2" type="ORF">SAMN02910418_01326</name>
</gene>
<evidence type="ECO:0000259" key="1">
    <source>
        <dbReference type="PROSITE" id="PS51186"/>
    </source>
</evidence>
<dbReference type="Pfam" id="PF13302">
    <property type="entry name" value="Acetyltransf_3"/>
    <property type="match status" value="1"/>
</dbReference>
<dbReference type="SUPFAM" id="SSF55729">
    <property type="entry name" value="Acyl-CoA N-acyltransferases (Nat)"/>
    <property type="match status" value="1"/>
</dbReference>
<dbReference type="AlphaFoldDB" id="A0A1H4A4L8"/>
<dbReference type="InterPro" id="IPR000182">
    <property type="entry name" value="GNAT_dom"/>
</dbReference>
<dbReference type="InterPro" id="IPR016181">
    <property type="entry name" value="Acyl_CoA_acyltransferase"/>
</dbReference>
<keyword evidence="2" id="KW-0808">Transferase</keyword>
<dbReference type="PANTHER" id="PTHR43792">
    <property type="entry name" value="GNAT FAMILY, PUTATIVE (AFU_ORTHOLOGUE AFUA_3G00765)-RELATED-RELATED"/>
    <property type="match status" value="1"/>
</dbReference>
<organism evidence="2 3">
    <name type="scientific">Bowdeniella nasicola</name>
    <dbReference type="NCBI Taxonomy" id="208480"/>
    <lineage>
        <taxon>Bacteria</taxon>
        <taxon>Bacillati</taxon>
        <taxon>Actinomycetota</taxon>
        <taxon>Actinomycetes</taxon>
        <taxon>Actinomycetales</taxon>
        <taxon>Actinomycetaceae</taxon>
        <taxon>Bowdeniella</taxon>
    </lineage>
</organism>
<keyword evidence="3" id="KW-1185">Reference proteome</keyword>
<accession>A0A1H4A4L8</accession>
<dbReference type="EMBL" id="FNQV01000007">
    <property type="protein sequence ID" value="SEA30925.1"/>
    <property type="molecule type" value="Genomic_DNA"/>
</dbReference>